<dbReference type="InterPro" id="IPR021468">
    <property type="entry name" value="DUF3120"/>
</dbReference>
<dbReference type="EMBL" id="BBPA01000019">
    <property type="protein sequence ID" value="GAL92119.1"/>
    <property type="molecule type" value="Genomic_DNA"/>
</dbReference>
<accession>A0A0A1VR75</accession>
<dbReference type="AlphaFoldDB" id="A0A0A1VR75"/>
<dbReference type="RefSeq" id="WP_045357769.1">
    <property type="nucleotide sequence ID" value="NZ_BBPA01000019.1"/>
</dbReference>
<sequence>MLNSTLVPANPDRLKPLVPNWEKCQSVFWTAAFLVSVPVFLQAPLVRYYPEISLGLTVFWVGLGIWLLKQAKISLWGDLLLGFSWSWLAGSLYWGWWRWEPLIHIPMEAIGLPFVLWGLYKGRGKVGNLFYLGSLLGTAITDLYFYLTGLIPYWRQLMTVELDPNLVSPIFDNALAQIQTPWGISWAIVLLNLLLAIGIYPLQKRVCHWWAFSGAVLSTILVDGLFWITASLA</sequence>
<dbReference type="Proteomes" id="UP000030321">
    <property type="component" value="Unassembled WGS sequence"/>
</dbReference>
<protein>
    <submittedName>
        <fullName evidence="2">Permeases of the major facilitator superfamily</fullName>
    </submittedName>
</protein>
<gene>
    <name evidence="2" type="ORF">N44_00407</name>
</gene>
<proteinExistence type="predicted"/>
<evidence type="ECO:0000313" key="3">
    <source>
        <dbReference type="Proteomes" id="UP000030321"/>
    </source>
</evidence>
<comment type="caution">
    <text evidence="2">The sequence shown here is derived from an EMBL/GenBank/DDBJ whole genome shotgun (WGS) entry which is preliminary data.</text>
</comment>
<keyword evidence="1" id="KW-0812">Transmembrane</keyword>
<feature type="transmembrane region" description="Helical" evidence="1">
    <location>
        <begin position="209"/>
        <end position="230"/>
    </location>
</feature>
<keyword evidence="1" id="KW-1133">Transmembrane helix</keyword>
<feature type="transmembrane region" description="Helical" evidence="1">
    <location>
        <begin position="102"/>
        <end position="120"/>
    </location>
</feature>
<evidence type="ECO:0000313" key="2">
    <source>
        <dbReference type="EMBL" id="GAL92119.1"/>
    </source>
</evidence>
<organism evidence="2 3">
    <name type="scientific">Microcystis aeruginosa NIES-44</name>
    <dbReference type="NCBI Taxonomy" id="449439"/>
    <lineage>
        <taxon>Bacteria</taxon>
        <taxon>Bacillati</taxon>
        <taxon>Cyanobacteriota</taxon>
        <taxon>Cyanophyceae</taxon>
        <taxon>Oscillatoriophycideae</taxon>
        <taxon>Chroococcales</taxon>
        <taxon>Microcystaceae</taxon>
        <taxon>Microcystis</taxon>
    </lineage>
</organism>
<evidence type="ECO:0000256" key="1">
    <source>
        <dbReference type="SAM" id="Phobius"/>
    </source>
</evidence>
<dbReference type="Pfam" id="PF11318">
    <property type="entry name" value="DUF3120"/>
    <property type="match status" value="1"/>
</dbReference>
<feature type="transmembrane region" description="Helical" evidence="1">
    <location>
        <begin position="129"/>
        <end position="154"/>
    </location>
</feature>
<keyword evidence="1" id="KW-0472">Membrane</keyword>
<feature type="transmembrane region" description="Helical" evidence="1">
    <location>
        <begin position="52"/>
        <end position="68"/>
    </location>
</feature>
<feature type="transmembrane region" description="Helical" evidence="1">
    <location>
        <begin position="183"/>
        <end position="202"/>
    </location>
</feature>
<feature type="transmembrane region" description="Helical" evidence="1">
    <location>
        <begin position="75"/>
        <end position="96"/>
    </location>
</feature>
<reference evidence="3" key="1">
    <citation type="journal article" date="2015" name="Genome">
        <title>Whole Genome Sequence of the Non-Microcystin-Producing Microcystis aeruginosa Strain NIES-44.</title>
        <authorList>
            <person name="Okano K."/>
            <person name="Miyata N."/>
            <person name="Ozaki Y."/>
        </authorList>
    </citation>
    <scope>NUCLEOTIDE SEQUENCE [LARGE SCALE GENOMIC DNA]</scope>
    <source>
        <strain evidence="3">NIES-44</strain>
    </source>
</reference>
<name>A0A0A1VR75_MICAE</name>